<dbReference type="EMBL" id="HBUE01140545">
    <property type="protein sequence ID" value="CAG6500491.1"/>
    <property type="molecule type" value="Transcribed_RNA"/>
</dbReference>
<sequence length="124" mass="13934">MVASSLKVQAVVRVDFRGQASARNETSQGRKKRRGRQIPYKLKVDRFCAEAHEHGDVRLQRSCSTVCGLQVDRATIIYTGDGERTRGSCTRLWELTRGLLDRDRVASETSHTVPIRVGCQLFAT</sequence>
<dbReference type="AlphaFoldDB" id="A0A8D8CVP1"/>
<name>A0A8D8CVP1_CULPI</name>
<organism evidence="1">
    <name type="scientific">Culex pipiens</name>
    <name type="common">House mosquito</name>
    <dbReference type="NCBI Taxonomy" id="7175"/>
    <lineage>
        <taxon>Eukaryota</taxon>
        <taxon>Metazoa</taxon>
        <taxon>Ecdysozoa</taxon>
        <taxon>Arthropoda</taxon>
        <taxon>Hexapoda</taxon>
        <taxon>Insecta</taxon>
        <taxon>Pterygota</taxon>
        <taxon>Neoptera</taxon>
        <taxon>Endopterygota</taxon>
        <taxon>Diptera</taxon>
        <taxon>Nematocera</taxon>
        <taxon>Culicoidea</taxon>
        <taxon>Culicidae</taxon>
        <taxon>Culicinae</taxon>
        <taxon>Culicini</taxon>
        <taxon>Culex</taxon>
        <taxon>Culex</taxon>
    </lineage>
</organism>
<evidence type="ECO:0000313" key="1">
    <source>
        <dbReference type="EMBL" id="CAG6500491.1"/>
    </source>
</evidence>
<proteinExistence type="predicted"/>
<reference evidence="1" key="1">
    <citation type="submission" date="2021-05" db="EMBL/GenBank/DDBJ databases">
        <authorList>
            <person name="Alioto T."/>
            <person name="Alioto T."/>
            <person name="Gomez Garrido J."/>
        </authorList>
    </citation>
    <scope>NUCLEOTIDE SEQUENCE</scope>
</reference>
<accession>A0A8D8CVP1</accession>
<protein>
    <submittedName>
        <fullName evidence="1">(northern house mosquito) hypothetical protein</fullName>
    </submittedName>
</protein>